<feature type="compositionally biased region" description="Basic and acidic residues" evidence="1">
    <location>
        <begin position="66"/>
        <end position="83"/>
    </location>
</feature>
<evidence type="ECO:0000313" key="3">
    <source>
        <dbReference type="Proteomes" id="UP000002852"/>
    </source>
</evidence>
<accession>A0A3B5QKQ1</accession>
<dbReference type="InParanoid" id="A0A3B5QKQ1"/>
<reference evidence="2" key="3">
    <citation type="submission" date="2025-08" db="UniProtKB">
        <authorList>
            <consortium name="Ensembl"/>
        </authorList>
    </citation>
    <scope>IDENTIFICATION</scope>
    <source>
        <strain evidence="2">JP 163 A</strain>
    </source>
</reference>
<feature type="region of interest" description="Disordered" evidence="1">
    <location>
        <begin position="66"/>
        <end position="103"/>
    </location>
</feature>
<dbReference type="OMA" id="NDQTPAR"/>
<protein>
    <submittedName>
        <fullName evidence="2">Uncharacterized protein</fullName>
    </submittedName>
</protein>
<reference evidence="2" key="4">
    <citation type="submission" date="2025-09" db="UniProtKB">
        <authorList>
            <consortium name="Ensembl"/>
        </authorList>
    </citation>
    <scope>IDENTIFICATION</scope>
    <source>
        <strain evidence="2">JP 163 A</strain>
    </source>
</reference>
<reference evidence="3" key="2">
    <citation type="journal article" date="2013" name="Nat. Genet.">
        <title>The genome of the platyfish, Xiphophorus maculatus, provides insights into evolutionary adaptation and several complex traits.</title>
        <authorList>
            <person name="Schartl M."/>
            <person name="Walter R.B."/>
            <person name="Shen Y."/>
            <person name="Garcia T."/>
            <person name="Catchen J."/>
            <person name="Amores A."/>
            <person name="Braasch I."/>
            <person name="Chalopin D."/>
            <person name="Volff J.N."/>
            <person name="Lesch K.P."/>
            <person name="Bisazza A."/>
            <person name="Minx P."/>
            <person name="Hillier L."/>
            <person name="Wilson R.K."/>
            <person name="Fuerstenberg S."/>
            <person name="Boore J."/>
            <person name="Searle S."/>
            <person name="Postlethwait J.H."/>
            <person name="Warren W.C."/>
        </authorList>
    </citation>
    <scope>NUCLEOTIDE SEQUENCE [LARGE SCALE GENOMIC DNA]</scope>
    <source>
        <strain evidence="3">JP 163 A</strain>
    </source>
</reference>
<keyword evidence="3" id="KW-1185">Reference proteome</keyword>
<dbReference type="Proteomes" id="UP000002852">
    <property type="component" value="Unassembled WGS sequence"/>
</dbReference>
<dbReference type="GeneTree" id="ENSGT01130000278749"/>
<organism evidence="2 3">
    <name type="scientific">Xiphophorus maculatus</name>
    <name type="common">Southern platyfish</name>
    <name type="synonym">Platypoecilus maculatus</name>
    <dbReference type="NCBI Taxonomy" id="8083"/>
    <lineage>
        <taxon>Eukaryota</taxon>
        <taxon>Metazoa</taxon>
        <taxon>Chordata</taxon>
        <taxon>Craniata</taxon>
        <taxon>Vertebrata</taxon>
        <taxon>Euteleostomi</taxon>
        <taxon>Actinopterygii</taxon>
        <taxon>Neopterygii</taxon>
        <taxon>Teleostei</taxon>
        <taxon>Neoteleostei</taxon>
        <taxon>Acanthomorphata</taxon>
        <taxon>Ovalentaria</taxon>
        <taxon>Atherinomorphae</taxon>
        <taxon>Cyprinodontiformes</taxon>
        <taxon>Poeciliidae</taxon>
        <taxon>Poeciliinae</taxon>
        <taxon>Xiphophorus</taxon>
    </lineage>
</organism>
<proteinExistence type="predicted"/>
<dbReference type="AlphaFoldDB" id="A0A3B5QKQ1"/>
<sequence length="103" mass="11334">MDWMTYPEVVGIHMELLGVHDAQFGVGVLDVVYVLHSSFKAAHHSFSVLSHFGICGDGCGGGKVTEGREVPLGPWEHDQKPENTKATMRNPDPQDVRDHHSAE</sequence>
<reference evidence="3" key="1">
    <citation type="submission" date="2012-01" db="EMBL/GenBank/DDBJ databases">
        <authorList>
            <person name="Walter R."/>
            <person name="Schartl M."/>
            <person name="Warren W."/>
        </authorList>
    </citation>
    <scope>NUCLEOTIDE SEQUENCE [LARGE SCALE GENOMIC DNA]</scope>
    <source>
        <strain evidence="3">JP 163 A</strain>
    </source>
</reference>
<name>A0A3B5QKQ1_XIPMA</name>
<evidence type="ECO:0000256" key="1">
    <source>
        <dbReference type="SAM" id="MobiDB-lite"/>
    </source>
</evidence>
<feature type="compositionally biased region" description="Basic and acidic residues" evidence="1">
    <location>
        <begin position="92"/>
        <end position="103"/>
    </location>
</feature>
<dbReference type="Ensembl" id="ENSXMAT00000025637.1">
    <property type="protein sequence ID" value="ENSXMAP00000032124.1"/>
    <property type="gene ID" value="ENSXMAG00000021622.1"/>
</dbReference>
<evidence type="ECO:0000313" key="2">
    <source>
        <dbReference type="Ensembl" id="ENSXMAP00000032124.1"/>
    </source>
</evidence>